<proteinExistence type="predicted"/>
<feature type="chain" id="PRO_5019486707" evidence="1">
    <location>
        <begin position="26"/>
        <end position="100"/>
    </location>
</feature>
<evidence type="ECO:0000313" key="2">
    <source>
        <dbReference type="EMBL" id="RJG52375.1"/>
    </source>
</evidence>
<accession>A0A418YMI8</accession>
<dbReference type="OrthoDB" id="7474615at2"/>
<name>A0A418YMI8_9SPHN</name>
<evidence type="ECO:0000256" key="1">
    <source>
        <dbReference type="SAM" id="SignalP"/>
    </source>
</evidence>
<gene>
    <name evidence="2" type="ORF">D0Z70_20580</name>
</gene>
<sequence length="100" mass="10477">MTFPRPSTGLVAILATSLLAPQAQAQNYRPDAEGYPCAARGRLAIVQDDQGYSIRHQSLTQVDKVAAASAIPIGAALTVDAKIFALAASTAKEASRAPRR</sequence>
<evidence type="ECO:0000313" key="3">
    <source>
        <dbReference type="Proteomes" id="UP000283469"/>
    </source>
</evidence>
<feature type="signal peptide" evidence="1">
    <location>
        <begin position="1"/>
        <end position="25"/>
    </location>
</feature>
<reference evidence="2 3" key="1">
    <citation type="submission" date="2018-08" db="EMBL/GenBank/DDBJ databases">
        <title>Sphingobium sp. EO9.</title>
        <authorList>
            <person name="Park Y."/>
            <person name="Kim K.H."/>
            <person name="Jeon C.O."/>
        </authorList>
    </citation>
    <scope>NUCLEOTIDE SEQUENCE [LARGE SCALE GENOMIC DNA]</scope>
    <source>
        <strain evidence="2 3">EO9</strain>
    </source>
</reference>
<dbReference type="EMBL" id="QVRA01000028">
    <property type="protein sequence ID" value="RJG52375.1"/>
    <property type="molecule type" value="Genomic_DNA"/>
</dbReference>
<keyword evidence="1" id="KW-0732">Signal</keyword>
<comment type="caution">
    <text evidence="2">The sequence shown here is derived from an EMBL/GenBank/DDBJ whole genome shotgun (WGS) entry which is preliminary data.</text>
</comment>
<dbReference type="Proteomes" id="UP000283469">
    <property type="component" value="Unassembled WGS sequence"/>
</dbReference>
<organism evidence="2 3">
    <name type="scientific">Sphingobium terrigena</name>
    <dbReference type="NCBI Taxonomy" id="2304063"/>
    <lineage>
        <taxon>Bacteria</taxon>
        <taxon>Pseudomonadati</taxon>
        <taxon>Pseudomonadota</taxon>
        <taxon>Alphaproteobacteria</taxon>
        <taxon>Sphingomonadales</taxon>
        <taxon>Sphingomonadaceae</taxon>
        <taxon>Sphingobium</taxon>
    </lineage>
</organism>
<protein>
    <submittedName>
        <fullName evidence="2">Uncharacterized protein</fullName>
    </submittedName>
</protein>
<dbReference type="AlphaFoldDB" id="A0A418YMI8"/>
<keyword evidence="3" id="KW-1185">Reference proteome</keyword>
<dbReference type="RefSeq" id="WP_119749738.1">
    <property type="nucleotide sequence ID" value="NZ_QVRA01000028.1"/>
</dbReference>